<reference evidence="2 3" key="1">
    <citation type="journal article" date="2019" name="Sci. Rep.">
        <title>Orb-weaving spider Araneus ventricosus genome elucidates the spidroin gene catalogue.</title>
        <authorList>
            <person name="Kono N."/>
            <person name="Nakamura H."/>
            <person name="Ohtoshi R."/>
            <person name="Moran D.A.P."/>
            <person name="Shinohara A."/>
            <person name="Yoshida Y."/>
            <person name="Fujiwara M."/>
            <person name="Mori M."/>
            <person name="Tomita M."/>
            <person name="Arakawa K."/>
        </authorList>
    </citation>
    <scope>NUCLEOTIDE SEQUENCE [LARGE SCALE GENOMIC DNA]</scope>
</reference>
<evidence type="ECO:0000313" key="2">
    <source>
        <dbReference type="EMBL" id="GBN56466.1"/>
    </source>
</evidence>
<sequence length="118" mass="13872">MFKAIDRPTSCEIRAVIKFWNARNIRPCEINHEISETYGENAMSEGTVGKWVRMFNEGRENVHDEKRSGRPSLATEELVRCIDERDRSNRRFAISDLLKNFQNISRSLLHEIVTEYLQ</sequence>
<evidence type="ECO:0008006" key="4">
    <source>
        <dbReference type="Google" id="ProtNLM"/>
    </source>
</evidence>
<dbReference type="AlphaFoldDB" id="A0A4Y2Q2D3"/>
<keyword evidence="3" id="KW-1185">Reference proteome</keyword>
<dbReference type="SUPFAM" id="SSF46689">
    <property type="entry name" value="Homeodomain-like"/>
    <property type="match status" value="1"/>
</dbReference>
<dbReference type="Proteomes" id="UP000499080">
    <property type="component" value="Unassembled WGS sequence"/>
</dbReference>
<dbReference type="OrthoDB" id="8191996at2759"/>
<organism evidence="2 3">
    <name type="scientific">Araneus ventricosus</name>
    <name type="common">Orbweaver spider</name>
    <name type="synonym">Epeira ventricosa</name>
    <dbReference type="NCBI Taxonomy" id="182803"/>
    <lineage>
        <taxon>Eukaryota</taxon>
        <taxon>Metazoa</taxon>
        <taxon>Ecdysozoa</taxon>
        <taxon>Arthropoda</taxon>
        <taxon>Chelicerata</taxon>
        <taxon>Arachnida</taxon>
        <taxon>Araneae</taxon>
        <taxon>Araneomorphae</taxon>
        <taxon>Entelegynae</taxon>
        <taxon>Araneoidea</taxon>
        <taxon>Araneidae</taxon>
        <taxon>Araneus</taxon>
    </lineage>
</organism>
<dbReference type="InterPro" id="IPR009057">
    <property type="entry name" value="Homeodomain-like_sf"/>
</dbReference>
<comment type="caution">
    <text evidence="2">The sequence shown here is derived from an EMBL/GenBank/DDBJ whole genome shotgun (WGS) entry which is preliminary data.</text>
</comment>
<gene>
    <name evidence="2" type="ORF">AVEN_49512_1</name>
</gene>
<evidence type="ECO:0000256" key="1">
    <source>
        <dbReference type="ARBA" id="ARBA00004123"/>
    </source>
</evidence>
<dbReference type="PANTHER" id="PTHR46060">
    <property type="entry name" value="MARINER MOS1 TRANSPOSASE-LIKE PROTEIN"/>
    <property type="match status" value="1"/>
</dbReference>
<accession>A0A4Y2Q2D3</accession>
<dbReference type="EMBL" id="BGPR01012528">
    <property type="protein sequence ID" value="GBN56466.1"/>
    <property type="molecule type" value="Genomic_DNA"/>
</dbReference>
<dbReference type="GO" id="GO:0005634">
    <property type="term" value="C:nucleus"/>
    <property type="evidence" value="ECO:0007669"/>
    <property type="project" value="UniProtKB-SubCell"/>
</dbReference>
<proteinExistence type="predicted"/>
<evidence type="ECO:0000313" key="3">
    <source>
        <dbReference type="Proteomes" id="UP000499080"/>
    </source>
</evidence>
<dbReference type="PANTHER" id="PTHR46060:SF1">
    <property type="entry name" value="MARINER MOS1 TRANSPOSASE-LIKE PROTEIN"/>
    <property type="match status" value="1"/>
</dbReference>
<comment type="subcellular location">
    <subcellularLocation>
        <location evidence="1">Nucleus</location>
    </subcellularLocation>
</comment>
<protein>
    <recommendedName>
        <fullName evidence="4">Mos1 transposase HTH domain-containing protein</fullName>
    </recommendedName>
</protein>
<name>A0A4Y2Q2D3_ARAVE</name>
<dbReference type="InterPro" id="IPR052709">
    <property type="entry name" value="Transposase-MT_Hybrid"/>
</dbReference>